<dbReference type="InterPro" id="IPR006944">
    <property type="entry name" value="Phage/GTA_portal"/>
</dbReference>
<organism evidence="1 2">
    <name type="scientific">Bifidobacterium choerinum</name>
    <dbReference type="NCBI Taxonomy" id="35760"/>
    <lineage>
        <taxon>Bacteria</taxon>
        <taxon>Bacillati</taxon>
        <taxon>Actinomycetota</taxon>
        <taxon>Actinomycetes</taxon>
        <taxon>Bifidobacteriales</taxon>
        <taxon>Bifidobacteriaceae</taxon>
        <taxon>Bifidobacterium</taxon>
    </lineage>
</organism>
<dbReference type="AlphaFoldDB" id="A0A2D3D2Y4"/>
<dbReference type="RefSeq" id="WP_099720837.1">
    <property type="nucleotide sequence ID" value="NZ_CP018044.1"/>
</dbReference>
<dbReference type="KEGG" id="bcho:BcFMB_01395"/>
<protein>
    <submittedName>
        <fullName evidence="1">Phage portal protein</fullName>
    </submittedName>
</protein>
<proteinExistence type="predicted"/>
<accession>A0A2D3D2Y4</accession>
<dbReference type="InterPro" id="IPR006427">
    <property type="entry name" value="Portal_HK97"/>
</dbReference>
<sequence>MGFLTRLFRRDARDTGGDAIPEGVVPPARTGMDTDPLTLSTVFRGVQILQTAICGLPIYEMKGGVRQPATSRLILQPDPARSRRDFLADIVASLVLHGNAFVRLDTFGPDIVACAVLPPQYVTVTMRNGDWAEPDLRYSYLGKTYTADRIVHLKFLNVPGEILGMGPISAARREIESAQAAKECKSKYYKDSSNIKAYMVSSQPMSEAQAREAKKAWEAAGDVNGTKFIGNGYEMKFPSFKADDLMFLQAQKFDTTQIARLLGIPASIMLASVEGSNLTYSNVEQSWIEFADYTLAAYAGEIEELFNRLLPRGRTASFDWDSSRRTDMSDRLAAYRTAIDAGIYTIDEVRAKEGLAPRKDGGREQSDGIEQ</sequence>
<reference evidence="1 2" key="1">
    <citation type="submission" date="2016-11" db="EMBL/GenBank/DDBJ databases">
        <title>complete genome sequence of Bifidobacterium choerinum strain FMB-1.</title>
        <authorList>
            <person name="Park C.-S."/>
            <person name="Jung D.-H."/>
            <person name="Choi D.-S."/>
        </authorList>
    </citation>
    <scope>NUCLEOTIDE SEQUENCE [LARGE SCALE GENOMIC DNA]</scope>
    <source>
        <strain evidence="1 2">FMB-1</strain>
    </source>
</reference>
<dbReference type="Proteomes" id="UP000229907">
    <property type="component" value="Chromosome"/>
</dbReference>
<gene>
    <name evidence="1" type="ORF">BcFMB_01395</name>
</gene>
<dbReference type="Gene3D" id="1.20.1270.210">
    <property type="match status" value="1"/>
</dbReference>
<dbReference type="Pfam" id="PF04860">
    <property type="entry name" value="Phage_portal"/>
    <property type="match status" value="1"/>
</dbReference>
<dbReference type="NCBIfam" id="TIGR01537">
    <property type="entry name" value="portal_HK97"/>
    <property type="match status" value="1"/>
</dbReference>
<evidence type="ECO:0000313" key="2">
    <source>
        <dbReference type="Proteomes" id="UP000229907"/>
    </source>
</evidence>
<dbReference type="EMBL" id="CP018044">
    <property type="protein sequence ID" value="ATU19812.1"/>
    <property type="molecule type" value="Genomic_DNA"/>
</dbReference>
<name>A0A2D3D2Y4_9BIFI</name>
<evidence type="ECO:0000313" key="1">
    <source>
        <dbReference type="EMBL" id="ATU19812.1"/>
    </source>
</evidence>